<accession>G0UAM9</accession>
<dbReference type="Pfam" id="PF13638">
    <property type="entry name" value="PIN_4"/>
    <property type="match status" value="1"/>
</dbReference>
<name>G0UAM9_TRYVY</name>
<reference evidence="2" key="1">
    <citation type="journal article" date="2012" name="Proc. Natl. Acad. Sci. U.S.A.">
        <title>Antigenic diversity is generated by distinct evolutionary mechanisms in African trypanosome species.</title>
        <authorList>
            <person name="Jackson A.P."/>
            <person name="Berry A."/>
            <person name="Aslett M."/>
            <person name="Allison H.C."/>
            <person name="Burton P."/>
            <person name="Vavrova-Anderson J."/>
            <person name="Brown R."/>
            <person name="Browne H."/>
            <person name="Corton N."/>
            <person name="Hauser H."/>
            <person name="Gamble J."/>
            <person name="Gilderthorp R."/>
            <person name="Marcello L."/>
            <person name="McQuillan J."/>
            <person name="Otto T.D."/>
            <person name="Quail M.A."/>
            <person name="Sanders M.J."/>
            <person name="van Tonder A."/>
            <person name="Ginger M.L."/>
            <person name="Field M.C."/>
            <person name="Barry J.D."/>
            <person name="Hertz-Fowler C."/>
            <person name="Berriman M."/>
        </authorList>
    </citation>
    <scope>NUCLEOTIDE SEQUENCE</scope>
    <source>
        <strain evidence="2">Y486</strain>
    </source>
</reference>
<dbReference type="InterPro" id="IPR002716">
    <property type="entry name" value="PIN_dom"/>
</dbReference>
<protein>
    <recommendedName>
        <fullName evidence="1">PIN domain-containing protein</fullName>
    </recommendedName>
</protein>
<dbReference type="AlphaFoldDB" id="G0UAM9"/>
<dbReference type="EMBL" id="HE573027">
    <property type="protein sequence ID" value="CCC52864.1"/>
    <property type="molecule type" value="Genomic_DNA"/>
</dbReference>
<proteinExistence type="predicted"/>
<organism evidence="2">
    <name type="scientific">Trypanosoma vivax (strain Y486)</name>
    <dbReference type="NCBI Taxonomy" id="1055687"/>
    <lineage>
        <taxon>Eukaryota</taxon>
        <taxon>Discoba</taxon>
        <taxon>Euglenozoa</taxon>
        <taxon>Kinetoplastea</taxon>
        <taxon>Metakinetoplastina</taxon>
        <taxon>Trypanosomatida</taxon>
        <taxon>Trypanosomatidae</taxon>
        <taxon>Trypanosoma</taxon>
        <taxon>Duttonella</taxon>
    </lineage>
</organism>
<evidence type="ECO:0000313" key="2">
    <source>
        <dbReference type="EMBL" id="CCC52864.1"/>
    </source>
</evidence>
<evidence type="ECO:0000259" key="1">
    <source>
        <dbReference type="Pfam" id="PF13638"/>
    </source>
</evidence>
<dbReference type="Gene3D" id="3.40.50.1010">
    <property type="entry name" value="5'-nuclease"/>
    <property type="match status" value="1"/>
</dbReference>
<dbReference type="VEuPathDB" id="TriTrypDB:TvY486_1103480"/>
<feature type="domain" description="PIN" evidence="1">
    <location>
        <begin position="134"/>
        <end position="264"/>
    </location>
</feature>
<sequence length="294" mass="33564">MDDKSILSIPVILVRRPVATQQHDNEQKEDKLLRYKPRTERSPRLESCHSCRVHRENISGRLREPISWSRDGTLSLVSPMTCSISLPLVSSSDVTLGDEIRSNVAARLRGAVRDAAIISPGGGISSLPPRLSYIVFDSTALLQTSVSVVRDLLTQYVVCIPHCVVAELDELNSFNNRYIRKDQKYLNARKLRDLMRQNEDKMHFRVQRVKEVHVTDDLHADGDTDTRCIEYALYLQKTNRRPVVLLSQAKKVRDLGAQAQLTVCSLRELWIMLVTSFPQWTMSNNGILQKHSRY</sequence>
<gene>
    <name evidence="2" type="ORF">TVY486_1103480</name>
</gene>